<gene>
    <name evidence="2" type="ORF">UFOPK3402_01550</name>
</gene>
<sequence length="255" mass="28676">MRQAGQPVAGLQVKADAGRGSHGEPLSIADALEGSDEDIIVKAEITCLLAGDVRGQPIELVFSVLLVELPLAASPREPVGRQVLHVGGNRLGQHIRNFLRRNALQWRRKRAHAPDHGCGEERDAIAVLAEVDGVYRCARALQPRNDSKDAASFRRRRNDPAGTHRAKRDLPQLTVDGEDVRGSGDNLDGHRVRARRQVDFITYRHRRHHLPPRPVRSTFPWQPATRYGFRVRQACRRGQARQSHRHREWCSADAQ</sequence>
<proteinExistence type="predicted"/>
<protein>
    <submittedName>
        <fullName evidence="2">Unannotated protein</fullName>
    </submittedName>
</protein>
<organism evidence="2">
    <name type="scientific">freshwater metagenome</name>
    <dbReference type="NCBI Taxonomy" id="449393"/>
    <lineage>
        <taxon>unclassified sequences</taxon>
        <taxon>metagenomes</taxon>
        <taxon>ecological metagenomes</taxon>
    </lineage>
</organism>
<evidence type="ECO:0000256" key="1">
    <source>
        <dbReference type="SAM" id="MobiDB-lite"/>
    </source>
</evidence>
<dbReference type="EMBL" id="CAFBLS010000219">
    <property type="protein sequence ID" value="CAB4883732.1"/>
    <property type="molecule type" value="Genomic_DNA"/>
</dbReference>
<feature type="region of interest" description="Disordered" evidence="1">
    <location>
        <begin position="146"/>
        <end position="188"/>
    </location>
</feature>
<feature type="region of interest" description="Disordered" evidence="1">
    <location>
        <begin position="1"/>
        <end position="22"/>
    </location>
</feature>
<dbReference type="AlphaFoldDB" id="A0A6J7EJR7"/>
<feature type="compositionally biased region" description="Basic and acidic residues" evidence="1">
    <location>
        <begin position="178"/>
        <end position="188"/>
    </location>
</feature>
<name>A0A6J7EJR7_9ZZZZ</name>
<accession>A0A6J7EJR7</accession>
<reference evidence="2" key="1">
    <citation type="submission" date="2020-05" db="EMBL/GenBank/DDBJ databases">
        <authorList>
            <person name="Chiriac C."/>
            <person name="Salcher M."/>
            <person name="Ghai R."/>
            <person name="Kavagutti S V."/>
        </authorList>
    </citation>
    <scope>NUCLEOTIDE SEQUENCE</scope>
</reference>
<evidence type="ECO:0000313" key="2">
    <source>
        <dbReference type="EMBL" id="CAB4883732.1"/>
    </source>
</evidence>